<dbReference type="InterPro" id="IPR009056">
    <property type="entry name" value="Cyt_c-like_dom"/>
</dbReference>
<dbReference type="InterPro" id="IPR004852">
    <property type="entry name" value="Di-haem_cyt_c_peroxidsae"/>
</dbReference>
<dbReference type="InterPro" id="IPR036909">
    <property type="entry name" value="Cyt_c-like_dom_sf"/>
</dbReference>
<dbReference type="Pfam" id="PF03150">
    <property type="entry name" value="CCP_MauG"/>
    <property type="match status" value="1"/>
</dbReference>
<comment type="PTM">
    <text evidence="13">Binds 2 heme groups per subunit.</text>
</comment>
<evidence type="ECO:0000256" key="2">
    <source>
        <dbReference type="ARBA" id="ARBA00004856"/>
    </source>
</evidence>
<evidence type="ECO:0000256" key="10">
    <source>
        <dbReference type="ARBA" id="ARBA00023004"/>
    </source>
</evidence>
<evidence type="ECO:0000256" key="14">
    <source>
        <dbReference type="PIRSR" id="PIRSR000294-2"/>
    </source>
</evidence>
<evidence type="ECO:0000256" key="5">
    <source>
        <dbReference type="ARBA" id="ARBA00022723"/>
    </source>
</evidence>
<sequence>MLLRRQYKRPEQIPFPAENPYRHDVATLGKMLFFDPRLSGSQSISCSTCHNPSFGWATPVHPVPNLDNNIRRHAPSIVNAAWVTPLFWDGRVDTLERQAAGPIEDPNEMNSDFDTIIRRLHKVRQYREWFEQSFPGEGITQRTIVFALATYQRTIVSGISPFDLWIDGNHDAISEEAKRGFQLFLGRAGCAECHRSWMFTDNSMHDIGLIGQDRGQGALPGQPPEANYHFKTPGLRNIAIRAPYMHDGSIPDLRGVVRHYANGGSIWINRETDIVPFDISDHEVNEIIAFLNTLTADTMSQPPILPSN</sequence>
<protein>
    <recommendedName>
        <fullName evidence="12">Methylamine utilization protein MauG</fullName>
    </recommendedName>
</protein>
<dbReference type="PIRSF" id="PIRSF000294">
    <property type="entry name" value="Cytochrome-c_peroxidase"/>
    <property type="match status" value="1"/>
</dbReference>
<keyword evidence="7" id="KW-0574">Periplasm</keyword>
<feature type="binding site" description="covalent" evidence="13">
    <location>
        <position position="49"/>
    </location>
    <ligand>
        <name>heme c</name>
        <dbReference type="ChEBI" id="CHEBI:61717"/>
        <label>1</label>
    </ligand>
</feature>
<proteinExistence type="predicted"/>
<keyword evidence="5 14" id="KW-0479">Metal-binding</keyword>
<evidence type="ECO:0000256" key="12">
    <source>
        <dbReference type="ARBA" id="ARBA00073576"/>
    </source>
</evidence>
<dbReference type="InterPro" id="IPR026259">
    <property type="entry name" value="MauG/Cytc_peroxidase"/>
</dbReference>
<evidence type="ECO:0000256" key="7">
    <source>
        <dbReference type="ARBA" id="ARBA00022764"/>
    </source>
</evidence>
<comment type="function">
    <text evidence="11">Involved in methylamine metabolism. Essential for the maturation of the beta subunit of MADH, presumably via a step in the biosynthesis of tryptophan tryptophylquinone (TTQ), the cofactor of MADH.</text>
</comment>
<keyword evidence="3" id="KW-0813">Transport</keyword>
<feature type="domain" description="Cytochrome c" evidence="15">
    <location>
        <begin position="175"/>
        <end position="295"/>
    </location>
</feature>
<evidence type="ECO:0000256" key="3">
    <source>
        <dbReference type="ARBA" id="ARBA00022448"/>
    </source>
</evidence>
<dbReference type="PANTHER" id="PTHR30600:SF10">
    <property type="entry name" value="BLL6722 PROTEIN"/>
    <property type="match status" value="1"/>
</dbReference>
<organism evidence="16 17">
    <name type="scientific">Tritonibacter litoralis</name>
    <dbReference type="NCBI Taxonomy" id="2662264"/>
    <lineage>
        <taxon>Bacteria</taxon>
        <taxon>Pseudomonadati</taxon>
        <taxon>Pseudomonadota</taxon>
        <taxon>Alphaproteobacteria</taxon>
        <taxon>Rhodobacterales</taxon>
        <taxon>Paracoccaceae</taxon>
        <taxon>Tritonibacter</taxon>
    </lineage>
</organism>
<keyword evidence="4 13" id="KW-0349">Heme</keyword>
<evidence type="ECO:0000313" key="17">
    <source>
        <dbReference type="Proteomes" id="UP000444174"/>
    </source>
</evidence>
<comment type="subcellular location">
    <subcellularLocation>
        <location evidence="1">Periplasm</location>
    </subcellularLocation>
</comment>
<dbReference type="EMBL" id="WIBF01000012">
    <property type="protein sequence ID" value="MQQ10077.1"/>
    <property type="molecule type" value="Genomic_DNA"/>
</dbReference>
<comment type="pathway">
    <text evidence="2">One-carbon metabolism; methylamine degradation.</text>
</comment>
<comment type="caution">
    <text evidence="16">The sequence shown here is derived from an EMBL/GenBank/DDBJ whole genome shotgun (WGS) entry which is preliminary data.</text>
</comment>
<evidence type="ECO:0000256" key="9">
    <source>
        <dbReference type="ARBA" id="ARBA00023002"/>
    </source>
</evidence>
<dbReference type="AlphaFoldDB" id="A0A843YN67"/>
<evidence type="ECO:0000256" key="11">
    <source>
        <dbReference type="ARBA" id="ARBA00058991"/>
    </source>
</evidence>
<reference evidence="16 17" key="1">
    <citation type="submission" date="2019-10" db="EMBL/GenBank/DDBJ databases">
        <title>Epibacterium sp. nov., isolated from seawater.</title>
        <authorList>
            <person name="Zhang X."/>
            <person name="Li N."/>
        </authorList>
    </citation>
    <scope>NUCLEOTIDE SEQUENCE [LARGE SCALE GENOMIC DNA]</scope>
    <source>
        <strain evidence="16 17">SM1979</strain>
    </source>
</reference>
<dbReference type="SUPFAM" id="SSF46626">
    <property type="entry name" value="Cytochrome c"/>
    <property type="match status" value="2"/>
</dbReference>
<evidence type="ECO:0000313" key="16">
    <source>
        <dbReference type="EMBL" id="MQQ10077.1"/>
    </source>
</evidence>
<evidence type="ECO:0000256" key="8">
    <source>
        <dbReference type="ARBA" id="ARBA00022982"/>
    </source>
</evidence>
<evidence type="ECO:0000256" key="13">
    <source>
        <dbReference type="PIRSR" id="PIRSR000294-1"/>
    </source>
</evidence>
<feature type="binding site" description="axial binding residue" evidence="14">
    <location>
        <position position="194"/>
    </location>
    <ligand>
        <name>heme c</name>
        <dbReference type="ChEBI" id="CHEBI:61717"/>
        <label>2</label>
    </ligand>
    <ligandPart>
        <name>Fe</name>
        <dbReference type="ChEBI" id="CHEBI:18248"/>
    </ligandPart>
</feature>
<feature type="binding site" description="axial binding residue" evidence="14">
    <location>
        <position position="50"/>
    </location>
    <ligand>
        <name>heme c</name>
        <dbReference type="ChEBI" id="CHEBI:61717"/>
        <label>1</label>
    </ligand>
    <ligandPart>
        <name>Fe</name>
        <dbReference type="ChEBI" id="CHEBI:18248"/>
    </ligandPart>
</feature>
<gene>
    <name evidence="16" type="ORF">GFB49_16540</name>
</gene>
<keyword evidence="8" id="KW-0249">Electron transport</keyword>
<dbReference type="FunFam" id="1.10.760.10:FF:000019">
    <property type="entry name" value="Di-heme cytochrome C peroxidase"/>
    <property type="match status" value="1"/>
</dbReference>
<dbReference type="GO" id="GO:0042597">
    <property type="term" value="C:periplasmic space"/>
    <property type="evidence" value="ECO:0007669"/>
    <property type="project" value="UniProtKB-SubCell"/>
</dbReference>
<dbReference type="PANTHER" id="PTHR30600">
    <property type="entry name" value="CYTOCHROME C PEROXIDASE-RELATED"/>
    <property type="match status" value="1"/>
</dbReference>
<dbReference type="Proteomes" id="UP000444174">
    <property type="component" value="Unassembled WGS sequence"/>
</dbReference>
<name>A0A843YN67_9RHOB</name>
<dbReference type="PROSITE" id="PS51007">
    <property type="entry name" value="CYTC"/>
    <property type="match status" value="2"/>
</dbReference>
<dbReference type="InterPro" id="IPR051395">
    <property type="entry name" value="Cytochrome_c_Peroxidase/MauG"/>
</dbReference>
<feature type="binding site" description="covalent" evidence="13">
    <location>
        <position position="193"/>
    </location>
    <ligand>
        <name>heme c</name>
        <dbReference type="ChEBI" id="CHEBI:61717"/>
        <label>2</label>
    </ligand>
</feature>
<keyword evidence="17" id="KW-1185">Reference proteome</keyword>
<evidence type="ECO:0000256" key="6">
    <source>
        <dbReference type="ARBA" id="ARBA00022729"/>
    </source>
</evidence>
<dbReference type="GO" id="GO:0004130">
    <property type="term" value="F:cytochrome-c peroxidase activity"/>
    <property type="evidence" value="ECO:0007669"/>
    <property type="project" value="TreeGrafter"/>
</dbReference>
<dbReference type="Gene3D" id="1.10.760.10">
    <property type="entry name" value="Cytochrome c-like domain"/>
    <property type="match status" value="2"/>
</dbReference>
<evidence type="ECO:0000259" key="15">
    <source>
        <dbReference type="PROSITE" id="PS51007"/>
    </source>
</evidence>
<feature type="binding site" description="covalent" evidence="13">
    <location>
        <position position="46"/>
    </location>
    <ligand>
        <name>heme c</name>
        <dbReference type="ChEBI" id="CHEBI:61717"/>
        <label>1</label>
    </ligand>
</feature>
<accession>A0A843YN67</accession>
<feature type="domain" description="Cytochrome c" evidence="15">
    <location>
        <begin position="24"/>
        <end position="124"/>
    </location>
</feature>
<keyword evidence="9" id="KW-0560">Oxidoreductase</keyword>
<comment type="cofactor">
    <cofactor evidence="13">
        <name>heme</name>
        <dbReference type="ChEBI" id="CHEBI:30413"/>
    </cofactor>
    <text evidence="13">Binds 2 heme groups.</text>
</comment>
<feature type="binding site" description="covalent" evidence="13">
    <location>
        <position position="190"/>
    </location>
    <ligand>
        <name>heme c</name>
        <dbReference type="ChEBI" id="CHEBI:61717"/>
        <label>2</label>
    </ligand>
</feature>
<dbReference type="GO" id="GO:0009055">
    <property type="term" value="F:electron transfer activity"/>
    <property type="evidence" value="ECO:0007669"/>
    <property type="project" value="InterPro"/>
</dbReference>
<evidence type="ECO:0000256" key="1">
    <source>
        <dbReference type="ARBA" id="ARBA00004418"/>
    </source>
</evidence>
<keyword evidence="6" id="KW-0732">Signal</keyword>
<keyword evidence="10 14" id="KW-0408">Iron</keyword>
<dbReference type="GO" id="GO:0020037">
    <property type="term" value="F:heme binding"/>
    <property type="evidence" value="ECO:0007669"/>
    <property type="project" value="InterPro"/>
</dbReference>
<evidence type="ECO:0000256" key="4">
    <source>
        <dbReference type="ARBA" id="ARBA00022617"/>
    </source>
</evidence>
<dbReference type="GO" id="GO:0046872">
    <property type="term" value="F:metal ion binding"/>
    <property type="evidence" value="ECO:0007669"/>
    <property type="project" value="UniProtKB-KW"/>
</dbReference>